<dbReference type="AlphaFoldDB" id="D8M9U3"/>
<dbReference type="Proteomes" id="UP000008312">
    <property type="component" value="Unassembled WGS sequence"/>
</dbReference>
<organism evidence="1">
    <name type="scientific">Blastocystis hominis</name>
    <dbReference type="NCBI Taxonomy" id="12968"/>
    <lineage>
        <taxon>Eukaryota</taxon>
        <taxon>Sar</taxon>
        <taxon>Stramenopiles</taxon>
        <taxon>Bigyra</taxon>
        <taxon>Opalozoa</taxon>
        <taxon>Opalinata</taxon>
        <taxon>Blastocystidae</taxon>
        <taxon>Blastocystis</taxon>
    </lineage>
</organism>
<keyword evidence="2" id="KW-1185">Reference proteome</keyword>
<dbReference type="GeneID" id="24922952"/>
<dbReference type="InParanoid" id="D8M9U3"/>
<evidence type="ECO:0000313" key="2">
    <source>
        <dbReference type="Proteomes" id="UP000008312"/>
    </source>
</evidence>
<protein>
    <submittedName>
        <fullName evidence="1">Uncharacterized protein</fullName>
    </submittedName>
</protein>
<sequence length="81" mass="9564">MRRTVGTIPKTLDMQLEEGNYYEALQLYKSLQSRYETAEKYKESDELLFHGIENMNKHNQVDSFLFALSLRTIWLCCISIP</sequence>
<gene>
    <name evidence="1" type="ORF">GSBLH_T00006828001</name>
</gene>
<dbReference type="EMBL" id="FN668689">
    <property type="protein sequence ID" value="CBK24832.2"/>
    <property type="molecule type" value="Genomic_DNA"/>
</dbReference>
<evidence type="ECO:0000313" key="1">
    <source>
        <dbReference type="EMBL" id="CBK24832.2"/>
    </source>
</evidence>
<reference evidence="1" key="1">
    <citation type="submission" date="2010-02" db="EMBL/GenBank/DDBJ databases">
        <title>Sequencing and annotation of the Blastocystis hominis genome.</title>
        <authorList>
            <person name="Wincker P."/>
        </authorList>
    </citation>
    <scope>NUCLEOTIDE SEQUENCE</scope>
    <source>
        <strain evidence="1">Singapore isolate B</strain>
    </source>
</reference>
<dbReference type="RefSeq" id="XP_012898880.1">
    <property type="nucleotide sequence ID" value="XM_013043426.1"/>
</dbReference>
<name>D8M9U3_BLAHO</name>
<dbReference type="Gene3D" id="1.25.40.10">
    <property type="entry name" value="Tetratricopeptide repeat domain"/>
    <property type="match status" value="1"/>
</dbReference>
<dbReference type="InterPro" id="IPR011990">
    <property type="entry name" value="TPR-like_helical_dom_sf"/>
</dbReference>
<dbReference type="OrthoDB" id="10252405at2759"/>
<accession>D8M9U3</accession>
<proteinExistence type="predicted"/>